<reference evidence="1" key="1">
    <citation type="submission" date="2021-04" db="EMBL/GenBank/DDBJ databases">
        <authorList>
            <person name="Rodrigo-Torres L."/>
            <person name="Arahal R. D."/>
            <person name="Lucena T."/>
        </authorList>
    </citation>
    <scope>NUCLEOTIDE SEQUENCE</scope>
    <source>
        <strain evidence="1">CECT 9275</strain>
    </source>
</reference>
<organism evidence="1 2">
    <name type="scientific">Dyadobacter helix</name>
    <dbReference type="NCBI Taxonomy" id="2822344"/>
    <lineage>
        <taxon>Bacteria</taxon>
        <taxon>Pseudomonadati</taxon>
        <taxon>Bacteroidota</taxon>
        <taxon>Cytophagia</taxon>
        <taxon>Cytophagales</taxon>
        <taxon>Spirosomataceae</taxon>
        <taxon>Dyadobacter</taxon>
    </lineage>
</organism>
<sequence length="70" mass="7747">MLCYVTFFISANKQKVSAFLGTRMGELLMRVAAASVDFLPWLSEGKAAGWKGGICWGKYELQGNFILPEV</sequence>
<name>A0A916J7E0_9BACT</name>
<protein>
    <submittedName>
        <fullName evidence="1">Uncharacterized protein</fullName>
    </submittedName>
</protein>
<comment type="caution">
    <text evidence="1">The sequence shown here is derived from an EMBL/GenBank/DDBJ whole genome shotgun (WGS) entry which is preliminary data.</text>
</comment>
<dbReference type="EMBL" id="CAJRAF010000001">
    <property type="protein sequence ID" value="CAG4989988.1"/>
    <property type="molecule type" value="Genomic_DNA"/>
</dbReference>
<gene>
    <name evidence="1" type="ORF">DYBT9275_00422</name>
</gene>
<keyword evidence="2" id="KW-1185">Reference proteome</keyword>
<evidence type="ECO:0000313" key="2">
    <source>
        <dbReference type="Proteomes" id="UP000680038"/>
    </source>
</evidence>
<proteinExistence type="predicted"/>
<evidence type="ECO:0000313" key="1">
    <source>
        <dbReference type="EMBL" id="CAG4989988.1"/>
    </source>
</evidence>
<accession>A0A916J7E0</accession>
<dbReference type="Proteomes" id="UP000680038">
    <property type="component" value="Unassembled WGS sequence"/>
</dbReference>
<dbReference type="AlphaFoldDB" id="A0A916J7E0"/>